<dbReference type="AlphaFoldDB" id="A0A075WE46"/>
<reference evidence="1 2" key="1">
    <citation type="submission" date="2013-07" db="EMBL/GenBank/DDBJ databases">
        <title>Genome of Archaeoglobus fulgidus.</title>
        <authorList>
            <person name="Fiebig A."/>
            <person name="Birkeland N.-K."/>
        </authorList>
    </citation>
    <scope>NUCLEOTIDE SEQUENCE [LARGE SCALE GENOMIC DNA]</scope>
    <source>
        <strain evidence="1 2">DSM 8774</strain>
    </source>
</reference>
<name>A0A075WE46_ARCFL</name>
<organism evidence="1 2">
    <name type="scientific">Archaeoglobus fulgidus DSM 8774</name>
    <dbReference type="NCBI Taxonomy" id="1344584"/>
    <lineage>
        <taxon>Archaea</taxon>
        <taxon>Methanobacteriati</taxon>
        <taxon>Methanobacteriota</taxon>
        <taxon>Archaeoglobi</taxon>
        <taxon>Archaeoglobales</taxon>
        <taxon>Archaeoglobaceae</taxon>
        <taxon>Archaeoglobus</taxon>
    </lineage>
</organism>
<accession>A0A075WE46</accession>
<dbReference type="RefSeq" id="WP_048095140.1">
    <property type="nucleotide sequence ID" value="NZ_CP006577.1"/>
</dbReference>
<protein>
    <submittedName>
        <fullName evidence="1">Uncharacterized protein</fullName>
    </submittedName>
</protein>
<dbReference type="EMBL" id="CP006577">
    <property type="protein sequence ID" value="AIG97414.1"/>
    <property type="molecule type" value="Genomic_DNA"/>
</dbReference>
<evidence type="ECO:0000313" key="2">
    <source>
        <dbReference type="Proteomes" id="UP000028501"/>
    </source>
</evidence>
<proteinExistence type="predicted"/>
<sequence>MGLLEKLEEMVRKRGWIYRCELTEVFVNNFRFYDENNPTISGSIEKVCREFGFDINDDKLALKIVNTLRGEDINWEDAWLFVEPEMLDDVVDVINSLPLTRCDVMEYDVKVGDKEYKVVRTKSKLDVEDGDFRRLDNVVKVGKRVLADDGIITGFIVEAVFDPIKAVDTIDINWRREHLFVEPDMLDEVIEILNKIPSTKTELYKGRYRSSKYRHARVNGKNYAVVVVRSWLDKKEGDFGKLEKAIKVKKPRVLSDDGMIMGFIVKAVFDVS</sequence>
<dbReference type="HOGENOM" id="CLU_1021572_0_0_2"/>
<dbReference type="KEGG" id="afg:AFULGI_00006130"/>
<gene>
    <name evidence="1" type="ORF">AFULGI_00006130</name>
</gene>
<evidence type="ECO:0000313" key="1">
    <source>
        <dbReference type="EMBL" id="AIG97414.1"/>
    </source>
</evidence>
<dbReference type="GeneID" id="24794139"/>
<dbReference type="Proteomes" id="UP000028501">
    <property type="component" value="Chromosome"/>
</dbReference>